<dbReference type="CDD" id="cd00092">
    <property type="entry name" value="HTH_CRP"/>
    <property type="match status" value="1"/>
</dbReference>
<dbReference type="InterPro" id="IPR018490">
    <property type="entry name" value="cNMP-bd_dom_sf"/>
</dbReference>
<evidence type="ECO:0000256" key="1">
    <source>
        <dbReference type="ARBA" id="ARBA00023015"/>
    </source>
</evidence>
<feature type="domain" description="HTH crp-type" evidence="5">
    <location>
        <begin position="134"/>
        <end position="209"/>
    </location>
</feature>
<evidence type="ECO:0000313" key="7">
    <source>
        <dbReference type="Proteomes" id="UP000184603"/>
    </source>
</evidence>
<dbReference type="SUPFAM" id="SSF51206">
    <property type="entry name" value="cAMP-binding domain-like"/>
    <property type="match status" value="1"/>
</dbReference>
<dbReference type="InterPro" id="IPR012318">
    <property type="entry name" value="HTH_CRP"/>
</dbReference>
<keyword evidence="3" id="KW-0804">Transcription</keyword>
<dbReference type="InterPro" id="IPR036388">
    <property type="entry name" value="WH-like_DNA-bd_sf"/>
</dbReference>
<evidence type="ECO:0000313" key="6">
    <source>
        <dbReference type="EMBL" id="SHO46687.1"/>
    </source>
</evidence>
<evidence type="ECO:0000256" key="2">
    <source>
        <dbReference type="ARBA" id="ARBA00023125"/>
    </source>
</evidence>
<dbReference type="OrthoDB" id="7263823at2"/>
<dbReference type="Gene3D" id="1.10.10.10">
    <property type="entry name" value="Winged helix-like DNA-binding domain superfamily/Winged helix DNA-binding domain"/>
    <property type="match status" value="1"/>
</dbReference>
<name>A0A1M7Y3D6_9BACT</name>
<dbReference type="Pfam" id="PF00027">
    <property type="entry name" value="cNMP_binding"/>
    <property type="match status" value="1"/>
</dbReference>
<keyword evidence="6" id="KW-0418">Kinase</keyword>
<keyword evidence="7" id="KW-1185">Reference proteome</keyword>
<dbReference type="SUPFAM" id="SSF46785">
    <property type="entry name" value="Winged helix' DNA-binding domain"/>
    <property type="match status" value="1"/>
</dbReference>
<keyword evidence="6" id="KW-0808">Transferase</keyword>
<dbReference type="SMART" id="SM00419">
    <property type="entry name" value="HTH_CRP"/>
    <property type="match status" value="1"/>
</dbReference>
<evidence type="ECO:0000259" key="4">
    <source>
        <dbReference type="PROSITE" id="PS50042"/>
    </source>
</evidence>
<sequence length="220" mass="24307">MKFLEENLLDHLQRPEFAELHSVLINHKFSKGSYICQPGMGSNQVFIVVSGRVRVYLGCEEKEFNLGILTKGDIYSTHTGTFVQALTDAVVLMTDVKTFRQRMVGDPEVTKAMVRVLGNILKTSFTIIDGLAFKDVNSRLVALLSNEARRHGMSLEDGSVQIQIDLSVEQIARLVGSTRQTVSMLLSDLVRAGLIERPERGKFLIPNLSALESVGGVTLS</sequence>
<dbReference type="PROSITE" id="PS51063">
    <property type="entry name" value="HTH_CRP_2"/>
    <property type="match status" value="1"/>
</dbReference>
<feature type="domain" description="Cyclic nucleotide-binding" evidence="4">
    <location>
        <begin position="8"/>
        <end position="76"/>
    </location>
</feature>
<dbReference type="Pfam" id="PF13545">
    <property type="entry name" value="HTH_Crp_2"/>
    <property type="match status" value="1"/>
</dbReference>
<reference evidence="6 7" key="1">
    <citation type="submission" date="2016-12" db="EMBL/GenBank/DDBJ databases">
        <authorList>
            <person name="Song W.-J."/>
            <person name="Kurnit D.M."/>
        </authorList>
    </citation>
    <scope>NUCLEOTIDE SEQUENCE [LARGE SCALE GENOMIC DNA]</scope>
    <source>
        <strain evidence="6 7">DSM 18488</strain>
    </source>
</reference>
<dbReference type="InterPro" id="IPR014710">
    <property type="entry name" value="RmlC-like_jellyroll"/>
</dbReference>
<dbReference type="GO" id="GO:0006355">
    <property type="term" value="P:regulation of DNA-templated transcription"/>
    <property type="evidence" value="ECO:0007669"/>
    <property type="project" value="InterPro"/>
</dbReference>
<dbReference type="RefSeq" id="WP_073612922.1">
    <property type="nucleotide sequence ID" value="NZ_FRFE01000006.1"/>
</dbReference>
<dbReference type="InterPro" id="IPR000595">
    <property type="entry name" value="cNMP-bd_dom"/>
</dbReference>
<proteinExistence type="predicted"/>
<evidence type="ECO:0000256" key="3">
    <source>
        <dbReference type="ARBA" id="ARBA00023163"/>
    </source>
</evidence>
<protein>
    <submittedName>
        <fullName evidence="6">cAMP-binding domain of CRP or a regulatory subunit of cAMP-dependent protein kinases</fullName>
    </submittedName>
</protein>
<dbReference type="STRING" id="1121416.SAMN02745220_01594"/>
<dbReference type="Proteomes" id="UP000184603">
    <property type="component" value="Unassembled WGS sequence"/>
</dbReference>
<dbReference type="CDD" id="cd00038">
    <property type="entry name" value="CAP_ED"/>
    <property type="match status" value="1"/>
</dbReference>
<keyword evidence="1" id="KW-0805">Transcription regulation</keyword>
<dbReference type="Gene3D" id="2.60.120.10">
    <property type="entry name" value="Jelly Rolls"/>
    <property type="match status" value="1"/>
</dbReference>
<dbReference type="InterPro" id="IPR036390">
    <property type="entry name" value="WH_DNA-bd_sf"/>
</dbReference>
<evidence type="ECO:0000259" key="5">
    <source>
        <dbReference type="PROSITE" id="PS51063"/>
    </source>
</evidence>
<dbReference type="AlphaFoldDB" id="A0A1M7Y3D6"/>
<gene>
    <name evidence="6" type="ORF">SAMN02745220_01594</name>
</gene>
<dbReference type="GO" id="GO:0003677">
    <property type="term" value="F:DNA binding"/>
    <property type="evidence" value="ECO:0007669"/>
    <property type="project" value="UniProtKB-KW"/>
</dbReference>
<dbReference type="GO" id="GO:0016301">
    <property type="term" value="F:kinase activity"/>
    <property type="evidence" value="ECO:0007669"/>
    <property type="project" value="UniProtKB-KW"/>
</dbReference>
<accession>A0A1M7Y3D6</accession>
<keyword evidence="2" id="KW-0238">DNA-binding</keyword>
<dbReference type="SMART" id="SM00100">
    <property type="entry name" value="cNMP"/>
    <property type="match status" value="1"/>
</dbReference>
<dbReference type="PROSITE" id="PS50042">
    <property type="entry name" value="CNMP_BINDING_3"/>
    <property type="match status" value="1"/>
</dbReference>
<dbReference type="EMBL" id="FRFE01000006">
    <property type="protein sequence ID" value="SHO46687.1"/>
    <property type="molecule type" value="Genomic_DNA"/>
</dbReference>
<organism evidence="6 7">
    <name type="scientific">Desulfopila aestuarii DSM 18488</name>
    <dbReference type="NCBI Taxonomy" id="1121416"/>
    <lineage>
        <taxon>Bacteria</taxon>
        <taxon>Pseudomonadati</taxon>
        <taxon>Thermodesulfobacteriota</taxon>
        <taxon>Desulfobulbia</taxon>
        <taxon>Desulfobulbales</taxon>
        <taxon>Desulfocapsaceae</taxon>
        <taxon>Desulfopila</taxon>
    </lineage>
</organism>